<evidence type="ECO:0000313" key="1">
    <source>
        <dbReference type="EMBL" id="GBM32382.1"/>
    </source>
</evidence>
<organism evidence="1 2">
    <name type="scientific">Araneus ventricosus</name>
    <name type="common">Orbweaver spider</name>
    <name type="synonym">Epeira ventricosa</name>
    <dbReference type="NCBI Taxonomy" id="182803"/>
    <lineage>
        <taxon>Eukaryota</taxon>
        <taxon>Metazoa</taxon>
        <taxon>Ecdysozoa</taxon>
        <taxon>Arthropoda</taxon>
        <taxon>Chelicerata</taxon>
        <taxon>Arachnida</taxon>
        <taxon>Araneae</taxon>
        <taxon>Araneomorphae</taxon>
        <taxon>Entelegynae</taxon>
        <taxon>Araneoidea</taxon>
        <taxon>Araneidae</taxon>
        <taxon>Araneus</taxon>
    </lineage>
</organism>
<evidence type="ECO:0000313" key="2">
    <source>
        <dbReference type="Proteomes" id="UP000499080"/>
    </source>
</evidence>
<accession>A0A4Y2ET11</accession>
<comment type="caution">
    <text evidence="1">The sequence shown here is derived from an EMBL/GenBank/DDBJ whole genome shotgun (WGS) entry which is preliminary data.</text>
</comment>
<name>A0A4Y2ET11_ARAVE</name>
<keyword evidence="2" id="KW-1185">Reference proteome</keyword>
<dbReference type="AlphaFoldDB" id="A0A4Y2ET11"/>
<reference evidence="1 2" key="1">
    <citation type="journal article" date="2019" name="Sci. Rep.">
        <title>Orb-weaving spider Araneus ventricosus genome elucidates the spidroin gene catalogue.</title>
        <authorList>
            <person name="Kono N."/>
            <person name="Nakamura H."/>
            <person name="Ohtoshi R."/>
            <person name="Moran D.A.P."/>
            <person name="Shinohara A."/>
            <person name="Yoshida Y."/>
            <person name="Fujiwara M."/>
            <person name="Mori M."/>
            <person name="Tomita M."/>
            <person name="Arakawa K."/>
        </authorList>
    </citation>
    <scope>NUCLEOTIDE SEQUENCE [LARGE SCALE GENOMIC DNA]</scope>
</reference>
<protein>
    <submittedName>
        <fullName evidence="1">Uncharacterized protein</fullName>
    </submittedName>
</protein>
<gene>
    <name evidence="1" type="ORF">AVEN_239778_1</name>
</gene>
<dbReference type="EMBL" id="BGPR01000707">
    <property type="protein sequence ID" value="GBM32382.1"/>
    <property type="molecule type" value="Genomic_DNA"/>
</dbReference>
<proteinExistence type="predicted"/>
<dbReference type="Proteomes" id="UP000499080">
    <property type="component" value="Unassembled WGS sequence"/>
</dbReference>
<sequence>MVRSLANPLNVFPELFVSFGLLQEQGLFFAPAVPNLRAAESESRVIVVAFSYIVKSYIRISGPHNQKGWEPLLHSMRNPFRVGRRSFKFVALAHLAPNVKELQQNREDQLPPQTGAKNKIKSSYSKWTFPNITNCYSDRRQRDNLADRVLVADRQYTFLRT</sequence>